<gene>
    <name evidence="8" type="ORF">HGB41_13230</name>
</gene>
<proteinExistence type="predicted"/>
<sequence length="48" mass="4721">MLAALAGCGQTGPLYMPNPPAKPVPAAAVEQPAQPVPSNNASVPAPTK</sequence>
<organism evidence="8 9">
    <name type="scientific">Telluria aromaticivorans</name>
    <dbReference type="NCBI Taxonomy" id="2725995"/>
    <lineage>
        <taxon>Bacteria</taxon>
        <taxon>Pseudomonadati</taxon>
        <taxon>Pseudomonadota</taxon>
        <taxon>Betaproteobacteria</taxon>
        <taxon>Burkholderiales</taxon>
        <taxon>Oxalobacteraceae</taxon>
        <taxon>Telluria group</taxon>
        <taxon>Telluria</taxon>
    </lineage>
</organism>
<evidence type="ECO:0000313" key="9">
    <source>
        <dbReference type="Proteomes" id="UP000533905"/>
    </source>
</evidence>
<evidence type="ECO:0000313" key="8">
    <source>
        <dbReference type="EMBL" id="NNG23956.1"/>
    </source>
</evidence>
<dbReference type="GO" id="GO:0009279">
    <property type="term" value="C:cell outer membrane"/>
    <property type="evidence" value="ECO:0007669"/>
    <property type="project" value="UniProtKB-SubCell"/>
</dbReference>
<evidence type="ECO:0000256" key="2">
    <source>
        <dbReference type="ARBA" id="ARBA00022729"/>
    </source>
</evidence>
<keyword evidence="3" id="KW-0472">Membrane</keyword>
<protein>
    <submittedName>
        <fullName evidence="8">Lipoprotein</fullName>
    </submittedName>
</protein>
<dbReference type="EMBL" id="JABAIV010000004">
    <property type="protein sequence ID" value="NNG23956.1"/>
    <property type="molecule type" value="Genomic_DNA"/>
</dbReference>
<feature type="compositionally biased region" description="Low complexity" evidence="7">
    <location>
        <begin position="24"/>
        <end position="37"/>
    </location>
</feature>
<dbReference type="Proteomes" id="UP000533905">
    <property type="component" value="Unassembled WGS sequence"/>
</dbReference>
<evidence type="ECO:0000256" key="1">
    <source>
        <dbReference type="ARBA" id="ARBA00004459"/>
    </source>
</evidence>
<evidence type="ECO:0000256" key="6">
    <source>
        <dbReference type="ARBA" id="ARBA00023288"/>
    </source>
</evidence>
<comment type="subcellular location">
    <subcellularLocation>
        <location evidence="1">Cell outer membrane</location>
        <topology evidence="1">Lipid-anchor</topology>
    </subcellularLocation>
</comment>
<dbReference type="InterPro" id="IPR032831">
    <property type="entry name" value="LptM_cons"/>
</dbReference>
<keyword evidence="2" id="KW-0732">Signal</keyword>
<reference evidence="8 9" key="1">
    <citation type="submission" date="2020-04" db="EMBL/GenBank/DDBJ databases">
        <title>Massilia sp. nov., a cold adapted bacteria isolated from Arctic soil.</title>
        <authorList>
            <person name="Son J."/>
            <person name="Ka J.-O."/>
        </authorList>
    </citation>
    <scope>NUCLEOTIDE SEQUENCE [LARGE SCALE GENOMIC DNA]</scope>
    <source>
        <strain evidence="8 9">ML15P13</strain>
    </source>
</reference>
<keyword evidence="5" id="KW-0998">Cell outer membrane</keyword>
<keyword evidence="9" id="KW-1185">Reference proteome</keyword>
<keyword evidence="4" id="KW-0564">Palmitate</keyword>
<evidence type="ECO:0000256" key="5">
    <source>
        <dbReference type="ARBA" id="ARBA00023237"/>
    </source>
</evidence>
<name>A0A7Y2JZL9_9BURK</name>
<dbReference type="NCBIfam" id="NF047847">
    <property type="entry name" value="SS_mature_LptM"/>
    <property type="match status" value="1"/>
</dbReference>
<accession>A0A7Y2JZL9</accession>
<keyword evidence="6 8" id="KW-0449">Lipoprotein</keyword>
<dbReference type="AlphaFoldDB" id="A0A7Y2JZL9"/>
<feature type="region of interest" description="Disordered" evidence="7">
    <location>
        <begin position="1"/>
        <end position="48"/>
    </location>
</feature>
<evidence type="ECO:0000256" key="4">
    <source>
        <dbReference type="ARBA" id="ARBA00023139"/>
    </source>
</evidence>
<comment type="caution">
    <text evidence="8">The sequence shown here is derived from an EMBL/GenBank/DDBJ whole genome shotgun (WGS) entry which is preliminary data.</text>
</comment>
<evidence type="ECO:0000256" key="7">
    <source>
        <dbReference type="SAM" id="MobiDB-lite"/>
    </source>
</evidence>
<evidence type="ECO:0000256" key="3">
    <source>
        <dbReference type="ARBA" id="ARBA00023136"/>
    </source>
</evidence>
<dbReference type="Pfam" id="PF13627">
    <property type="entry name" value="LptM_cons"/>
    <property type="match status" value="1"/>
</dbReference>